<keyword evidence="4" id="KW-1185">Reference proteome</keyword>
<sequence length="118" mass="12828">MKAKDVLGRRGEQLAADYLVERGYTILGRNWRCAQGEIDVIAEHGGVTVFVEVKTRSGLRYGHPFEAITVAKLARLRRLSSAWCEAAGGGRRQIRVDAIGVVAPAGSVPVVEHLEGIF</sequence>
<dbReference type="CDD" id="cd20736">
    <property type="entry name" value="PoNe_Nuclease"/>
    <property type="match status" value="1"/>
</dbReference>
<comment type="similarity">
    <text evidence="1 2">Belongs to the UPF0102 family.</text>
</comment>
<gene>
    <name evidence="3" type="ORF">D4765_06635</name>
</gene>
<accession>A0A4T2C2Q5</accession>
<dbReference type="InterPro" id="IPR011856">
    <property type="entry name" value="tRNA_endonuc-like_dom_sf"/>
</dbReference>
<dbReference type="PANTHER" id="PTHR34039:SF1">
    <property type="entry name" value="UPF0102 PROTEIN YRAN"/>
    <property type="match status" value="1"/>
</dbReference>
<dbReference type="PANTHER" id="PTHR34039">
    <property type="entry name" value="UPF0102 PROTEIN YRAN"/>
    <property type="match status" value="1"/>
</dbReference>
<dbReference type="InterPro" id="IPR003509">
    <property type="entry name" value="UPF0102_YraN-like"/>
</dbReference>
<name>A0A4T2C2Q5_9MICO</name>
<dbReference type="GO" id="GO:0003676">
    <property type="term" value="F:nucleic acid binding"/>
    <property type="evidence" value="ECO:0007669"/>
    <property type="project" value="InterPro"/>
</dbReference>
<dbReference type="SUPFAM" id="SSF52980">
    <property type="entry name" value="Restriction endonuclease-like"/>
    <property type="match status" value="1"/>
</dbReference>
<proteinExistence type="inferred from homology"/>
<dbReference type="Proteomes" id="UP000306192">
    <property type="component" value="Unassembled WGS sequence"/>
</dbReference>
<dbReference type="OrthoDB" id="9794876at2"/>
<evidence type="ECO:0000256" key="2">
    <source>
        <dbReference type="HAMAP-Rule" id="MF_00048"/>
    </source>
</evidence>
<evidence type="ECO:0000313" key="4">
    <source>
        <dbReference type="Proteomes" id="UP000306192"/>
    </source>
</evidence>
<dbReference type="InterPro" id="IPR011335">
    <property type="entry name" value="Restrct_endonuc-II-like"/>
</dbReference>
<dbReference type="RefSeq" id="WP_136641504.1">
    <property type="nucleotide sequence ID" value="NZ_QYRT01000009.1"/>
</dbReference>
<comment type="caution">
    <text evidence="3">The sequence shown here is derived from an EMBL/GenBank/DDBJ whole genome shotgun (WGS) entry which is preliminary data.</text>
</comment>
<dbReference type="Gene3D" id="3.40.1350.10">
    <property type="match status" value="1"/>
</dbReference>
<dbReference type="EMBL" id="QYRT01000009">
    <property type="protein sequence ID" value="TIH38260.1"/>
    <property type="molecule type" value="Genomic_DNA"/>
</dbReference>
<protein>
    <recommendedName>
        <fullName evidence="2">UPF0102 protein D4765_06635</fullName>
    </recommendedName>
</protein>
<organism evidence="3 4">
    <name type="scientific">Subtercola vilae</name>
    <dbReference type="NCBI Taxonomy" id="2056433"/>
    <lineage>
        <taxon>Bacteria</taxon>
        <taxon>Bacillati</taxon>
        <taxon>Actinomycetota</taxon>
        <taxon>Actinomycetes</taxon>
        <taxon>Micrococcales</taxon>
        <taxon>Microbacteriaceae</taxon>
        <taxon>Subtercola</taxon>
    </lineage>
</organism>
<evidence type="ECO:0000313" key="3">
    <source>
        <dbReference type="EMBL" id="TIH38260.1"/>
    </source>
</evidence>
<dbReference type="AlphaFoldDB" id="A0A4T2C2Q5"/>
<dbReference type="HAMAP" id="MF_00048">
    <property type="entry name" value="UPF0102"/>
    <property type="match status" value="1"/>
</dbReference>
<dbReference type="NCBIfam" id="NF009154">
    <property type="entry name" value="PRK12497.3-3"/>
    <property type="match status" value="1"/>
</dbReference>
<evidence type="ECO:0000256" key="1">
    <source>
        <dbReference type="ARBA" id="ARBA00006738"/>
    </source>
</evidence>
<dbReference type="Pfam" id="PF02021">
    <property type="entry name" value="UPF0102"/>
    <property type="match status" value="1"/>
</dbReference>
<reference evidence="3 4" key="1">
    <citation type="journal article" date="2019" name="Microorganisms">
        <title>Systematic Affiliation and Genome Analysis of Subtercola vilae DB165(T) with Particular Emphasis on Cold Adaptation of an Isolate from a High-Altitude Cold Volcano Lake.</title>
        <authorList>
            <person name="Villalobos A.S."/>
            <person name="Wiese J."/>
            <person name="Imhoff J.F."/>
            <person name="Dorador C."/>
            <person name="Keller A."/>
            <person name="Hentschel U."/>
        </authorList>
    </citation>
    <scope>NUCLEOTIDE SEQUENCE [LARGE SCALE GENOMIC DNA]</scope>
    <source>
        <strain evidence="3 4">DB165</strain>
    </source>
</reference>